<dbReference type="EMBL" id="AWUE01012038">
    <property type="protein sequence ID" value="OMP10095.1"/>
    <property type="molecule type" value="Genomic_DNA"/>
</dbReference>
<organism evidence="1 2">
    <name type="scientific">Corchorus olitorius</name>
    <dbReference type="NCBI Taxonomy" id="93759"/>
    <lineage>
        <taxon>Eukaryota</taxon>
        <taxon>Viridiplantae</taxon>
        <taxon>Streptophyta</taxon>
        <taxon>Embryophyta</taxon>
        <taxon>Tracheophyta</taxon>
        <taxon>Spermatophyta</taxon>
        <taxon>Magnoliopsida</taxon>
        <taxon>eudicotyledons</taxon>
        <taxon>Gunneridae</taxon>
        <taxon>Pentapetalae</taxon>
        <taxon>rosids</taxon>
        <taxon>malvids</taxon>
        <taxon>Malvales</taxon>
        <taxon>Malvaceae</taxon>
        <taxon>Grewioideae</taxon>
        <taxon>Apeibeae</taxon>
        <taxon>Corchorus</taxon>
    </lineage>
</organism>
<accession>A0A1R3KSM6</accession>
<dbReference type="Proteomes" id="UP000187203">
    <property type="component" value="Unassembled WGS sequence"/>
</dbReference>
<gene>
    <name evidence="1" type="ORF">COLO4_04826</name>
</gene>
<sequence length="187" mass="21505">MLEGYAIGQQQQRYSMQQENWENGHHHQGHHLAAGMPVMPDNFMESPPRHSSQSHQMMMFHGNHAMHQDSWHAQNMHQNAWQTENMRPQHCIPTPSPEKYGRFNGAYAISNAYPMVSNGGKYPNLTASSEYESFSSLQQVPATKTFEAMGYEHRNWGGHYRQSYRDGFNFNPPGYGCQSIDWVSKAL</sequence>
<comment type="caution">
    <text evidence="1">The sequence shown here is derived from an EMBL/GenBank/DDBJ whole genome shotgun (WGS) entry which is preliminary data.</text>
</comment>
<reference evidence="2" key="1">
    <citation type="submission" date="2013-09" db="EMBL/GenBank/DDBJ databases">
        <title>Corchorus olitorius genome sequencing.</title>
        <authorList>
            <person name="Alam M."/>
            <person name="Haque M.S."/>
            <person name="Islam M.S."/>
            <person name="Emdad E.M."/>
            <person name="Islam M.M."/>
            <person name="Ahmed B."/>
            <person name="Halim A."/>
            <person name="Hossen Q.M.M."/>
            <person name="Hossain M.Z."/>
            <person name="Ahmed R."/>
            <person name="Khan M.M."/>
            <person name="Islam R."/>
            <person name="Rashid M.M."/>
            <person name="Khan S.A."/>
            <person name="Rahman M.S."/>
            <person name="Alam M."/>
            <person name="Yahiya A.S."/>
            <person name="Khan M.S."/>
            <person name="Azam M.S."/>
            <person name="Haque T."/>
            <person name="Lashkar M.Z.H."/>
            <person name="Akhand A.I."/>
            <person name="Morshed G."/>
            <person name="Roy S."/>
            <person name="Uddin K.S."/>
            <person name="Rabeya T."/>
            <person name="Hossain A.S."/>
            <person name="Chowdhury A."/>
            <person name="Snigdha A.R."/>
            <person name="Mortoza M.S."/>
            <person name="Matin S.A."/>
            <person name="Hoque S.M.E."/>
            <person name="Islam M.K."/>
            <person name="Roy D.K."/>
            <person name="Haider R."/>
            <person name="Moosa M.M."/>
            <person name="Elias S.M."/>
            <person name="Hasan A.M."/>
            <person name="Jahan S."/>
            <person name="Shafiuddin M."/>
            <person name="Mahmood N."/>
            <person name="Shommy N.S."/>
        </authorList>
    </citation>
    <scope>NUCLEOTIDE SEQUENCE [LARGE SCALE GENOMIC DNA]</scope>
    <source>
        <strain evidence="2">cv. O-4</strain>
    </source>
</reference>
<proteinExistence type="predicted"/>
<dbReference type="AlphaFoldDB" id="A0A1R3KSM6"/>
<evidence type="ECO:0000313" key="1">
    <source>
        <dbReference type="EMBL" id="OMP10095.1"/>
    </source>
</evidence>
<name>A0A1R3KSM6_9ROSI</name>
<dbReference type="OrthoDB" id="1527699at2759"/>
<protein>
    <submittedName>
        <fullName evidence="1">Uncharacterized protein</fullName>
    </submittedName>
</protein>
<evidence type="ECO:0000313" key="2">
    <source>
        <dbReference type="Proteomes" id="UP000187203"/>
    </source>
</evidence>
<keyword evidence="2" id="KW-1185">Reference proteome</keyword>